<dbReference type="CDD" id="cd02440">
    <property type="entry name" value="AdoMet_MTases"/>
    <property type="match status" value="1"/>
</dbReference>
<dbReference type="PANTHER" id="PTHR45875">
    <property type="entry name" value="METHYLTRANSFERASE N6AMT1"/>
    <property type="match status" value="1"/>
</dbReference>
<evidence type="ECO:0000256" key="2">
    <source>
        <dbReference type="ARBA" id="ARBA00022603"/>
    </source>
</evidence>
<dbReference type="InterPro" id="IPR029063">
    <property type="entry name" value="SAM-dependent_MTases_sf"/>
</dbReference>
<dbReference type="GO" id="GO:0008276">
    <property type="term" value="F:protein methyltransferase activity"/>
    <property type="evidence" value="ECO:0007669"/>
    <property type="project" value="TreeGrafter"/>
</dbReference>
<comment type="similarity">
    <text evidence="1">Belongs to the eukaryotic/archaeal PrmC-related family.</text>
</comment>
<gene>
    <name evidence="6" type="ORF">GCM10011591_00580</name>
</gene>
<dbReference type="GO" id="GO:0035657">
    <property type="term" value="C:eRF1 methyltransferase complex"/>
    <property type="evidence" value="ECO:0007669"/>
    <property type="project" value="TreeGrafter"/>
</dbReference>
<dbReference type="EMBL" id="BMMW01000001">
    <property type="protein sequence ID" value="GGK32766.1"/>
    <property type="molecule type" value="Genomic_DNA"/>
</dbReference>
<keyword evidence="4" id="KW-0949">S-adenosyl-L-methionine</keyword>
<dbReference type="InterPro" id="IPR007848">
    <property type="entry name" value="Small_mtfrase_dom"/>
</dbReference>
<evidence type="ECO:0000313" key="6">
    <source>
        <dbReference type="EMBL" id="GGK32766.1"/>
    </source>
</evidence>
<evidence type="ECO:0000256" key="4">
    <source>
        <dbReference type="ARBA" id="ARBA00022691"/>
    </source>
</evidence>
<dbReference type="Proteomes" id="UP000612956">
    <property type="component" value="Unassembled WGS sequence"/>
</dbReference>
<protein>
    <submittedName>
        <fullName evidence="6">Methyltransferase</fullName>
    </submittedName>
</protein>
<keyword evidence="3" id="KW-0808">Transferase</keyword>
<dbReference type="GO" id="GO:0008170">
    <property type="term" value="F:N-methyltransferase activity"/>
    <property type="evidence" value="ECO:0007669"/>
    <property type="project" value="UniProtKB-ARBA"/>
</dbReference>
<dbReference type="AlphaFoldDB" id="A0A917Q772"/>
<dbReference type="GO" id="GO:0008757">
    <property type="term" value="F:S-adenosylmethionine-dependent methyltransferase activity"/>
    <property type="evidence" value="ECO:0007669"/>
    <property type="project" value="TreeGrafter"/>
</dbReference>
<dbReference type="GO" id="GO:0032259">
    <property type="term" value="P:methylation"/>
    <property type="evidence" value="ECO:0007669"/>
    <property type="project" value="UniProtKB-KW"/>
</dbReference>
<dbReference type="InterPro" id="IPR052190">
    <property type="entry name" value="Euk-Arch_PrmC-MTase"/>
</dbReference>
<comment type="caution">
    <text evidence="6">The sequence shown here is derived from an EMBL/GenBank/DDBJ whole genome shotgun (WGS) entry which is preliminary data.</text>
</comment>
<dbReference type="RefSeq" id="WP_308426506.1">
    <property type="nucleotide sequence ID" value="NZ_BMMW01000001.1"/>
</dbReference>
<dbReference type="GO" id="GO:0003676">
    <property type="term" value="F:nucleic acid binding"/>
    <property type="evidence" value="ECO:0007669"/>
    <property type="project" value="InterPro"/>
</dbReference>
<dbReference type="Pfam" id="PF05175">
    <property type="entry name" value="MTS"/>
    <property type="match status" value="1"/>
</dbReference>
<evidence type="ECO:0000259" key="5">
    <source>
        <dbReference type="Pfam" id="PF05175"/>
    </source>
</evidence>
<evidence type="ECO:0000313" key="7">
    <source>
        <dbReference type="Proteomes" id="UP000612956"/>
    </source>
</evidence>
<reference evidence="6" key="2">
    <citation type="submission" date="2020-09" db="EMBL/GenBank/DDBJ databases">
        <authorList>
            <person name="Sun Q."/>
            <person name="Zhou Y."/>
        </authorList>
    </citation>
    <scope>NUCLEOTIDE SEQUENCE</scope>
    <source>
        <strain evidence="6">CGMCC 4.7278</strain>
    </source>
</reference>
<proteinExistence type="inferred from homology"/>
<name>A0A917Q772_9NOCA</name>
<dbReference type="Gene3D" id="3.40.50.150">
    <property type="entry name" value="Vaccinia Virus protein VP39"/>
    <property type="match status" value="1"/>
</dbReference>
<dbReference type="NCBIfam" id="TIGR00537">
    <property type="entry name" value="hemK_rel_arch"/>
    <property type="match status" value="1"/>
</dbReference>
<dbReference type="InterPro" id="IPR002052">
    <property type="entry name" value="DNA_methylase_N6_adenine_CS"/>
</dbReference>
<dbReference type="PANTHER" id="PTHR45875:SF1">
    <property type="entry name" value="METHYLTRANSFERASE N6AMT1"/>
    <property type="match status" value="1"/>
</dbReference>
<sequence length="238" mass="25441">MNGRGADPDMVGLPIIRAPRVYPPQADTWLLRRALCALPSARGLRVLDAFAGTGALTLAAAANGARTVTAIDRSRPALLSTWANCRLRGISVELIHGDFTTALGLPRFDLVLANPPYVPAARDGRGAGLAWDAGQDGRRILDRLCAVLPSLLTPQGMALIVHSTISDPHQTLNSLRDNGVHAHVVAKQTIPFGPVMRSRVGWLAAQGHVAPGQRHEELVVIRVDNARVPAARMPASRR</sequence>
<evidence type="ECO:0000256" key="3">
    <source>
        <dbReference type="ARBA" id="ARBA00022679"/>
    </source>
</evidence>
<organism evidence="6 7">
    <name type="scientific">Nocardia camponoti</name>
    <dbReference type="NCBI Taxonomy" id="1616106"/>
    <lineage>
        <taxon>Bacteria</taxon>
        <taxon>Bacillati</taxon>
        <taxon>Actinomycetota</taxon>
        <taxon>Actinomycetes</taxon>
        <taxon>Mycobacteriales</taxon>
        <taxon>Nocardiaceae</taxon>
        <taxon>Nocardia</taxon>
    </lineage>
</organism>
<dbReference type="PROSITE" id="PS00092">
    <property type="entry name" value="N6_MTASE"/>
    <property type="match status" value="1"/>
</dbReference>
<keyword evidence="2 6" id="KW-0489">Methyltransferase</keyword>
<feature type="domain" description="Methyltransferase small" evidence="5">
    <location>
        <begin position="37"/>
        <end position="119"/>
    </location>
</feature>
<reference evidence="6" key="1">
    <citation type="journal article" date="2014" name="Int. J. Syst. Evol. Microbiol.">
        <title>Complete genome sequence of Corynebacterium casei LMG S-19264T (=DSM 44701T), isolated from a smear-ripened cheese.</title>
        <authorList>
            <consortium name="US DOE Joint Genome Institute (JGI-PGF)"/>
            <person name="Walter F."/>
            <person name="Albersmeier A."/>
            <person name="Kalinowski J."/>
            <person name="Ruckert C."/>
        </authorList>
    </citation>
    <scope>NUCLEOTIDE SEQUENCE</scope>
    <source>
        <strain evidence="6">CGMCC 4.7278</strain>
    </source>
</reference>
<dbReference type="InterPro" id="IPR004557">
    <property type="entry name" value="PrmC-related"/>
</dbReference>
<accession>A0A917Q772</accession>
<evidence type="ECO:0000256" key="1">
    <source>
        <dbReference type="ARBA" id="ARBA00006149"/>
    </source>
</evidence>
<dbReference type="SUPFAM" id="SSF53335">
    <property type="entry name" value="S-adenosyl-L-methionine-dependent methyltransferases"/>
    <property type="match status" value="1"/>
</dbReference>
<keyword evidence="7" id="KW-1185">Reference proteome</keyword>